<reference evidence="2 3" key="1">
    <citation type="journal article" date="2019" name="Emerg. Microbes Infect.">
        <title>Comprehensive subspecies identification of 175 nontuberculous mycobacteria species based on 7547 genomic profiles.</title>
        <authorList>
            <person name="Matsumoto Y."/>
            <person name="Kinjo T."/>
            <person name="Motooka D."/>
            <person name="Nabeya D."/>
            <person name="Jung N."/>
            <person name="Uechi K."/>
            <person name="Horii T."/>
            <person name="Iida T."/>
            <person name="Fujita J."/>
            <person name="Nakamura S."/>
        </authorList>
    </citation>
    <scope>NUCLEOTIDE SEQUENCE [LARGE SCALE GENOMIC DNA]</scope>
    <source>
        <strain evidence="2 3">JCM 12688</strain>
    </source>
</reference>
<organism evidence="2 3">
    <name type="scientific">Mycolicibacterium gadium</name>
    <name type="common">Mycobacterium gadium</name>
    <dbReference type="NCBI Taxonomy" id="1794"/>
    <lineage>
        <taxon>Bacteria</taxon>
        <taxon>Bacillati</taxon>
        <taxon>Actinomycetota</taxon>
        <taxon>Actinomycetes</taxon>
        <taxon>Mycobacteriales</taxon>
        <taxon>Mycobacteriaceae</taxon>
        <taxon>Mycolicibacterium</taxon>
    </lineage>
</organism>
<dbReference type="AlphaFoldDB" id="A0A7I7WWR4"/>
<accession>A0A7I7WWR4</accession>
<proteinExistence type="predicted"/>
<gene>
    <name evidence="2" type="ORF">MGAD_58950</name>
</gene>
<name>A0A7I7WWR4_MYCGU</name>
<evidence type="ECO:0000313" key="3">
    <source>
        <dbReference type="Proteomes" id="UP000466187"/>
    </source>
</evidence>
<dbReference type="KEGG" id="mgad:MGAD_58950"/>
<dbReference type="Proteomes" id="UP000466187">
    <property type="component" value="Chromosome"/>
</dbReference>
<dbReference type="EMBL" id="AP022608">
    <property type="protein sequence ID" value="BBZ21560.1"/>
    <property type="molecule type" value="Genomic_DNA"/>
</dbReference>
<evidence type="ECO:0000256" key="1">
    <source>
        <dbReference type="SAM" id="MobiDB-lite"/>
    </source>
</evidence>
<feature type="region of interest" description="Disordered" evidence="1">
    <location>
        <begin position="55"/>
        <end position="78"/>
    </location>
</feature>
<evidence type="ECO:0000313" key="2">
    <source>
        <dbReference type="EMBL" id="BBZ21560.1"/>
    </source>
</evidence>
<protein>
    <submittedName>
        <fullName evidence="2">Uncharacterized protein</fullName>
    </submittedName>
</protein>
<sequence length="161" mass="17062">MLVADLRSPALPTGVAGDLDRAAVGDDGDHQLLATPAHPDPLINMVVRHRITHPLNADRGVPPHPTGQPKRQGHRLGGQHMQPREFLDQQLGRHPTGGTMRAGIDLLAEVPARLLEFSESGVGVQQISLGGHQIGLGDAHRGLRTTLVCGSAGTQVRIVIP</sequence>